<comment type="caution">
    <text evidence="2">The sequence shown here is derived from an EMBL/GenBank/DDBJ whole genome shotgun (WGS) entry which is preliminary data.</text>
</comment>
<dbReference type="InterPro" id="IPR011051">
    <property type="entry name" value="RmlC_Cupin_sf"/>
</dbReference>
<dbReference type="Gene3D" id="2.60.120.10">
    <property type="entry name" value="Jelly Rolls"/>
    <property type="match status" value="1"/>
</dbReference>
<proteinExistence type="predicted"/>
<dbReference type="PANTHER" id="PTHR40112">
    <property type="entry name" value="H2HPP ISOMERASE"/>
    <property type="match status" value="1"/>
</dbReference>
<keyword evidence="3" id="KW-1185">Reference proteome</keyword>
<dbReference type="InterPro" id="IPR013096">
    <property type="entry name" value="Cupin_2"/>
</dbReference>
<evidence type="ECO:0000259" key="1">
    <source>
        <dbReference type="Pfam" id="PF07883"/>
    </source>
</evidence>
<dbReference type="InterPro" id="IPR052535">
    <property type="entry name" value="Bacilysin_H2HPP_isomerase"/>
</dbReference>
<accession>A0AA35WA91</accession>
<evidence type="ECO:0000313" key="2">
    <source>
        <dbReference type="EMBL" id="CAI8005847.1"/>
    </source>
</evidence>
<protein>
    <recommendedName>
        <fullName evidence="1">Cupin type-2 domain-containing protein</fullName>
    </recommendedName>
</protein>
<name>A0AA35WA91_GEOBA</name>
<sequence>MSTYTRGRELKVVHDVASPDTTAQTPGMIRKPGIDSNTAGAEKIWLGHVECVPNTMGPPHNHGEAETAAYVLKGHIRVYYGEGFKEYMEAGPGDFIFVPAHFDHIEGNPYDEPAEAVLSRGPDNIVINLDE</sequence>
<reference evidence="2" key="1">
    <citation type="submission" date="2023-03" db="EMBL/GenBank/DDBJ databases">
        <authorList>
            <person name="Steffen K."/>
            <person name="Cardenas P."/>
        </authorList>
    </citation>
    <scope>NUCLEOTIDE SEQUENCE</scope>
</reference>
<dbReference type="SUPFAM" id="SSF51182">
    <property type="entry name" value="RmlC-like cupins"/>
    <property type="match status" value="1"/>
</dbReference>
<dbReference type="EMBL" id="CASHTH010000641">
    <property type="protein sequence ID" value="CAI8005847.1"/>
    <property type="molecule type" value="Genomic_DNA"/>
</dbReference>
<evidence type="ECO:0000313" key="3">
    <source>
        <dbReference type="Proteomes" id="UP001174909"/>
    </source>
</evidence>
<dbReference type="Proteomes" id="UP001174909">
    <property type="component" value="Unassembled WGS sequence"/>
</dbReference>
<organism evidence="2 3">
    <name type="scientific">Geodia barretti</name>
    <name type="common">Barrett's horny sponge</name>
    <dbReference type="NCBI Taxonomy" id="519541"/>
    <lineage>
        <taxon>Eukaryota</taxon>
        <taxon>Metazoa</taxon>
        <taxon>Porifera</taxon>
        <taxon>Demospongiae</taxon>
        <taxon>Heteroscleromorpha</taxon>
        <taxon>Tetractinellida</taxon>
        <taxon>Astrophorina</taxon>
        <taxon>Geodiidae</taxon>
        <taxon>Geodia</taxon>
    </lineage>
</organism>
<gene>
    <name evidence="2" type="ORF">GBAR_LOCUS4443</name>
</gene>
<feature type="domain" description="Cupin type-2" evidence="1">
    <location>
        <begin position="48"/>
        <end position="117"/>
    </location>
</feature>
<dbReference type="PANTHER" id="PTHR40112:SF1">
    <property type="entry name" value="H2HPP ISOMERASE"/>
    <property type="match status" value="1"/>
</dbReference>
<dbReference type="Pfam" id="PF07883">
    <property type="entry name" value="Cupin_2"/>
    <property type="match status" value="1"/>
</dbReference>
<dbReference type="AlphaFoldDB" id="A0AA35WA91"/>
<dbReference type="InterPro" id="IPR014710">
    <property type="entry name" value="RmlC-like_jellyroll"/>
</dbReference>